<reference evidence="2 3" key="1">
    <citation type="submission" date="2022-01" db="EMBL/GenBank/DDBJ databases">
        <title>A chromosomal length assembly of Cordylochernes scorpioides.</title>
        <authorList>
            <person name="Zeh D."/>
            <person name="Zeh J."/>
        </authorList>
    </citation>
    <scope>NUCLEOTIDE SEQUENCE [LARGE SCALE GENOMIC DNA]</scope>
    <source>
        <strain evidence="2">IN4F17</strain>
        <tissue evidence="2">Whole Body</tissue>
    </source>
</reference>
<evidence type="ECO:0000313" key="2">
    <source>
        <dbReference type="EMBL" id="UYV71240.1"/>
    </source>
</evidence>
<feature type="compositionally biased region" description="Basic and acidic residues" evidence="1">
    <location>
        <begin position="24"/>
        <end position="34"/>
    </location>
</feature>
<evidence type="ECO:0000313" key="3">
    <source>
        <dbReference type="Proteomes" id="UP001235939"/>
    </source>
</evidence>
<feature type="region of interest" description="Disordered" evidence="1">
    <location>
        <begin position="52"/>
        <end position="97"/>
    </location>
</feature>
<accession>A0ABY6KUI9</accession>
<proteinExistence type="predicted"/>
<sequence length="97" mass="10636">MSSKSKGSCLVARNKSRNPGYGKNLREMHRESTSKARTLRFVALTRKQRHLAKEICPSPTPPPSGCRPVGWTFQVPTDQSEGSRAPSRPAAGQSQSE</sequence>
<organism evidence="2 3">
    <name type="scientific">Cordylochernes scorpioides</name>
    <dbReference type="NCBI Taxonomy" id="51811"/>
    <lineage>
        <taxon>Eukaryota</taxon>
        <taxon>Metazoa</taxon>
        <taxon>Ecdysozoa</taxon>
        <taxon>Arthropoda</taxon>
        <taxon>Chelicerata</taxon>
        <taxon>Arachnida</taxon>
        <taxon>Pseudoscorpiones</taxon>
        <taxon>Cheliferoidea</taxon>
        <taxon>Chernetidae</taxon>
        <taxon>Cordylochernes</taxon>
    </lineage>
</organism>
<name>A0ABY6KUI9_9ARAC</name>
<gene>
    <name evidence="2" type="ORF">LAZ67_8002357</name>
</gene>
<feature type="region of interest" description="Disordered" evidence="1">
    <location>
        <begin position="1"/>
        <end position="36"/>
    </location>
</feature>
<evidence type="ECO:0000256" key="1">
    <source>
        <dbReference type="SAM" id="MobiDB-lite"/>
    </source>
</evidence>
<protein>
    <submittedName>
        <fullName evidence="2">Uncharacterized protein</fullName>
    </submittedName>
</protein>
<keyword evidence="3" id="KW-1185">Reference proteome</keyword>
<dbReference type="EMBL" id="CP092870">
    <property type="protein sequence ID" value="UYV71240.1"/>
    <property type="molecule type" value="Genomic_DNA"/>
</dbReference>
<dbReference type="Proteomes" id="UP001235939">
    <property type="component" value="Chromosome 08"/>
</dbReference>